<accession>A0A654FCG7</accession>
<sequence>MMKQYLFKIADLLNAPVTIAVTLASVAVVVVVQHREFLMEIAVKKKENKAEKKNLKEEETVEK</sequence>
<keyword evidence="1" id="KW-0812">Transmembrane</keyword>
<evidence type="ECO:0000313" key="3">
    <source>
        <dbReference type="Proteomes" id="UP000426265"/>
    </source>
</evidence>
<feature type="transmembrane region" description="Helical" evidence="1">
    <location>
        <begin position="12"/>
        <end position="32"/>
    </location>
</feature>
<keyword evidence="1" id="KW-0472">Membrane</keyword>
<evidence type="ECO:0008006" key="4">
    <source>
        <dbReference type="Google" id="ProtNLM"/>
    </source>
</evidence>
<evidence type="ECO:0000313" key="2">
    <source>
        <dbReference type="EMBL" id="VYS58575.1"/>
    </source>
</evidence>
<dbReference type="AlphaFoldDB" id="A0A654FCG7"/>
<organism evidence="2 3">
    <name type="scientific">Arabidopsis thaliana</name>
    <name type="common">Mouse-ear cress</name>
    <dbReference type="NCBI Taxonomy" id="3702"/>
    <lineage>
        <taxon>Eukaryota</taxon>
        <taxon>Viridiplantae</taxon>
        <taxon>Streptophyta</taxon>
        <taxon>Embryophyta</taxon>
        <taxon>Tracheophyta</taxon>
        <taxon>Spermatophyta</taxon>
        <taxon>Magnoliopsida</taxon>
        <taxon>eudicotyledons</taxon>
        <taxon>Gunneridae</taxon>
        <taxon>Pentapetalae</taxon>
        <taxon>rosids</taxon>
        <taxon>malvids</taxon>
        <taxon>Brassicales</taxon>
        <taxon>Brassicaceae</taxon>
        <taxon>Camelineae</taxon>
        <taxon>Arabidopsis</taxon>
    </lineage>
</organism>
<gene>
    <name evidence="2" type="ORF">AN1_LOCUS14020</name>
</gene>
<name>A0A654FCG7_ARATH</name>
<evidence type="ECO:0000256" key="1">
    <source>
        <dbReference type="SAM" id="Phobius"/>
    </source>
</evidence>
<dbReference type="Proteomes" id="UP000426265">
    <property type="component" value="Unassembled WGS sequence"/>
</dbReference>
<reference evidence="2 3" key="1">
    <citation type="submission" date="2019-11" db="EMBL/GenBank/DDBJ databases">
        <authorList>
            <person name="Jiao W.-B."/>
            <person name="Schneeberger K."/>
        </authorList>
    </citation>
    <scope>NUCLEOTIDE SEQUENCE [LARGE SCALE GENOMIC DNA]</scope>
    <source>
        <strain evidence="3">cv. An-1</strain>
    </source>
</reference>
<protein>
    <recommendedName>
        <fullName evidence="4">Transmembrane protein</fullName>
    </recommendedName>
</protein>
<dbReference type="EMBL" id="CACRSJ010000106">
    <property type="protein sequence ID" value="VYS58575.1"/>
    <property type="molecule type" value="Genomic_DNA"/>
</dbReference>
<keyword evidence="1" id="KW-1133">Transmembrane helix</keyword>
<proteinExistence type="predicted"/>